<comment type="similarity">
    <text evidence="1">Belongs to the MBF1 family.</text>
</comment>
<dbReference type="GO" id="GO:0003677">
    <property type="term" value="F:DNA binding"/>
    <property type="evidence" value="ECO:0007669"/>
    <property type="project" value="UniProtKB-KW"/>
</dbReference>
<keyword evidence="11" id="KW-1185">Reference proteome</keyword>
<evidence type="ECO:0000313" key="11">
    <source>
        <dbReference type="Proteomes" id="UP000078544"/>
    </source>
</evidence>
<dbReference type="Gene3D" id="1.10.260.40">
    <property type="entry name" value="lambda repressor-like DNA-binding domains"/>
    <property type="match status" value="1"/>
</dbReference>
<dbReference type="PANTHER" id="PTHR10245">
    <property type="entry name" value="ENDOTHELIAL DIFFERENTIATION-RELATED FACTOR 1 MULTIPROTEIN BRIDGING FACTOR 1"/>
    <property type="match status" value="1"/>
</dbReference>
<dbReference type="InterPro" id="IPR001387">
    <property type="entry name" value="Cro/C1-type_HTH"/>
</dbReference>
<evidence type="ECO:0000256" key="4">
    <source>
        <dbReference type="ARBA" id="ARBA00023125"/>
    </source>
</evidence>
<evidence type="ECO:0000256" key="3">
    <source>
        <dbReference type="ARBA" id="ARBA00023015"/>
    </source>
</evidence>
<evidence type="ECO:0000313" key="10">
    <source>
        <dbReference type="EMBL" id="OAA33521.1"/>
    </source>
</evidence>
<dbReference type="GO" id="GO:0005634">
    <property type="term" value="C:nucleus"/>
    <property type="evidence" value="ECO:0007669"/>
    <property type="project" value="TreeGrafter"/>
</dbReference>
<dbReference type="SMART" id="SM00530">
    <property type="entry name" value="HTH_XRE"/>
    <property type="match status" value="1"/>
</dbReference>
<dbReference type="EMBL" id="AZGY01000001">
    <property type="protein sequence ID" value="OAA33521.1"/>
    <property type="molecule type" value="Genomic_DNA"/>
</dbReference>
<dbReference type="Pfam" id="PF01381">
    <property type="entry name" value="HTH_3"/>
    <property type="match status" value="1"/>
</dbReference>
<gene>
    <name evidence="10" type="ORF">AAL_00986</name>
</gene>
<evidence type="ECO:0000256" key="1">
    <source>
        <dbReference type="ARBA" id="ARBA00009802"/>
    </source>
</evidence>
<dbReference type="InterPro" id="IPR010982">
    <property type="entry name" value="Lambda_DNA-bd_dom_sf"/>
</dbReference>
<dbReference type="STRING" id="1081109.A0A166VCV6"/>
<name>A0A166VCV6_9HYPO</name>
<feature type="region of interest" description="Disordered" evidence="8">
    <location>
        <begin position="1"/>
        <end position="26"/>
    </location>
</feature>
<dbReference type="PROSITE" id="PS50943">
    <property type="entry name" value="HTH_CROC1"/>
    <property type="match status" value="1"/>
</dbReference>
<comment type="caution">
    <text evidence="10">The sequence shown here is derived from an EMBL/GenBank/DDBJ whole genome shotgun (WGS) entry which is preliminary data.</text>
</comment>
<reference evidence="10 11" key="1">
    <citation type="journal article" date="2016" name="Genome Biol. Evol.">
        <title>Divergent and convergent evolution of fungal pathogenicity.</title>
        <authorList>
            <person name="Shang Y."/>
            <person name="Xiao G."/>
            <person name="Zheng P."/>
            <person name="Cen K."/>
            <person name="Zhan S."/>
            <person name="Wang C."/>
        </authorList>
    </citation>
    <scope>NUCLEOTIDE SEQUENCE [LARGE SCALE GENOMIC DNA]</scope>
    <source>
        <strain evidence="10 11">RCEF 2490</strain>
    </source>
</reference>
<dbReference type="Pfam" id="PF08523">
    <property type="entry name" value="MBF1"/>
    <property type="match status" value="1"/>
</dbReference>
<dbReference type="CDD" id="cd00093">
    <property type="entry name" value="HTH_XRE"/>
    <property type="match status" value="1"/>
</dbReference>
<comment type="function">
    <text evidence="7">Transcriptional coactivator that stimulates GCN4-dependent transcriptional activity by bridging the DNA-binding region of GCN4 and TBP (SPT15), thereby recruiting TBP to GCN4-bound promoters. Involved in induction of the ribosome quality control (RQC) pathway; a pathway that degrades nascent peptide chains during problematic translation. Required to prevent stalled ribosomes from frameshifting.</text>
</comment>
<keyword evidence="4" id="KW-0238">DNA-binding</keyword>
<organism evidence="10 11">
    <name type="scientific">Moelleriella libera RCEF 2490</name>
    <dbReference type="NCBI Taxonomy" id="1081109"/>
    <lineage>
        <taxon>Eukaryota</taxon>
        <taxon>Fungi</taxon>
        <taxon>Dikarya</taxon>
        <taxon>Ascomycota</taxon>
        <taxon>Pezizomycotina</taxon>
        <taxon>Sordariomycetes</taxon>
        <taxon>Hypocreomycetidae</taxon>
        <taxon>Hypocreales</taxon>
        <taxon>Clavicipitaceae</taxon>
        <taxon>Moelleriella</taxon>
    </lineage>
</organism>
<dbReference type="FunFam" id="1.10.260.40:FF:000030">
    <property type="entry name" value="Coactivator bridging factor 1"/>
    <property type="match status" value="1"/>
</dbReference>
<evidence type="ECO:0000256" key="5">
    <source>
        <dbReference type="ARBA" id="ARBA00023159"/>
    </source>
</evidence>
<evidence type="ECO:0000256" key="6">
    <source>
        <dbReference type="ARBA" id="ARBA00023163"/>
    </source>
</evidence>
<keyword evidence="3" id="KW-0805">Transcription regulation</keyword>
<dbReference type="OrthoDB" id="10253401at2759"/>
<evidence type="ECO:0000256" key="2">
    <source>
        <dbReference type="ARBA" id="ARBA00014317"/>
    </source>
</evidence>
<feature type="domain" description="HTH cro/C1-type" evidence="9">
    <location>
        <begin position="86"/>
        <end position="142"/>
    </location>
</feature>
<keyword evidence="5" id="KW-0010">Activator</keyword>
<evidence type="ECO:0000259" key="9">
    <source>
        <dbReference type="PROSITE" id="PS50943"/>
    </source>
</evidence>
<evidence type="ECO:0000256" key="8">
    <source>
        <dbReference type="SAM" id="MobiDB-lite"/>
    </source>
</evidence>
<dbReference type="SUPFAM" id="SSF47413">
    <property type="entry name" value="lambda repressor-like DNA-binding domains"/>
    <property type="match status" value="1"/>
</dbReference>
<dbReference type="InterPro" id="IPR013729">
    <property type="entry name" value="MBF1_N"/>
</dbReference>
<evidence type="ECO:0000256" key="7">
    <source>
        <dbReference type="ARBA" id="ARBA00035107"/>
    </source>
</evidence>
<protein>
    <recommendedName>
        <fullName evidence="2">Multiprotein-bridging factor 1</fullName>
    </recommendedName>
</protein>
<dbReference type="Proteomes" id="UP000078544">
    <property type="component" value="Unassembled WGS sequence"/>
</dbReference>
<dbReference type="PANTHER" id="PTHR10245:SF15">
    <property type="entry name" value="ENDOTHELIAL DIFFERENTIATION-RELATED FACTOR 1"/>
    <property type="match status" value="1"/>
</dbReference>
<keyword evidence="6" id="KW-0804">Transcription</keyword>
<dbReference type="AlphaFoldDB" id="A0A166VCV6"/>
<sequence>MSDWDTVTKIGSKTRGPGASERETVIRGKSALNAAARSGAVIGTEKKYSTANASSSGTEGQRLTKVDRADDIVKPNTVGKLVGDTISQARQKIEPKMTQKDLATRCNTTQSIVADFERGSAAPDQKVLSSMERVLNVKLRGSDIGAPKFPNKK</sequence>
<proteinExistence type="inferred from homology"/>
<accession>A0A166VCV6</accession>